<dbReference type="RefSeq" id="WP_153585113.1">
    <property type="nucleotide sequence ID" value="NZ_WJBU01000009.1"/>
</dbReference>
<feature type="transmembrane region" description="Helical" evidence="1">
    <location>
        <begin position="20"/>
        <end position="40"/>
    </location>
</feature>
<protein>
    <submittedName>
        <fullName evidence="2">Uncharacterized protein</fullName>
    </submittedName>
</protein>
<keyword evidence="1" id="KW-1133">Transmembrane helix</keyword>
<evidence type="ECO:0000256" key="1">
    <source>
        <dbReference type="SAM" id="Phobius"/>
    </source>
</evidence>
<keyword evidence="1" id="KW-0812">Transmembrane</keyword>
<proteinExistence type="predicted"/>
<dbReference type="EMBL" id="WJBU01000009">
    <property type="protein sequence ID" value="MRD47813.1"/>
    <property type="molecule type" value="Genomic_DNA"/>
</dbReference>
<dbReference type="Proteomes" id="UP000487350">
    <property type="component" value="Unassembled WGS sequence"/>
</dbReference>
<comment type="caution">
    <text evidence="2">The sequence shown here is derived from an EMBL/GenBank/DDBJ whole genome shotgun (WGS) entry which is preliminary data.</text>
</comment>
<sequence>MTTNDKQRGSQPSAASDFAGSLWKGALGGVLILAIAIPVMRWRQQSAAPATPAVVAIAPVAPVQPAPPAAGPSAAQPPLTFRVANFGDHEPSRDARNMADWILQSGDNQKRAFVIVDKKGAQVYVFDANGKLKQTTMALMGKAIGDDSFPGSI</sequence>
<dbReference type="AlphaFoldDB" id="A0A844B3L4"/>
<evidence type="ECO:0000313" key="2">
    <source>
        <dbReference type="EMBL" id="MRD47813.1"/>
    </source>
</evidence>
<evidence type="ECO:0000313" key="3">
    <source>
        <dbReference type="Proteomes" id="UP000487350"/>
    </source>
</evidence>
<keyword evidence="3" id="KW-1185">Reference proteome</keyword>
<keyword evidence="1" id="KW-0472">Membrane</keyword>
<organism evidence="2 3">
    <name type="scientific">Caenimonas koreensis DSM 17982</name>
    <dbReference type="NCBI Taxonomy" id="1121255"/>
    <lineage>
        <taxon>Bacteria</taxon>
        <taxon>Pseudomonadati</taxon>
        <taxon>Pseudomonadota</taxon>
        <taxon>Betaproteobacteria</taxon>
        <taxon>Burkholderiales</taxon>
        <taxon>Comamonadaceae</taxon>
        <taxon>Caenimonas</taxon>
    </lineage>
</organism>
<reference evidence="2 3" key="1">
    <citation type="submission" date="2019-11" db="EMBL/GenBank/DDBJ databases">
        <title>Caenimonas koreensis gen. nov., sp. nov., isolated from activated sludge.</title>
        <authorList>
            <person name="Seung H.R."/>
        </authorList>
    </citation>
    <scope>NUCLEOTIDE SEQUENCE [LARGE SCALE GENOMIC DNA]</scope>
    <source>
        <strain evidence="2 3">EMB320</strain>
    </source>
</reference>
<gene>
    <name evidence="2" type="ORF">GHT07_11030</name>
</gene>
<accession>A0A844B3L4</accession>
<name>A0A844B3L4_9BURK</name>